<proteinExistence type="predicted"/>
<gene>
    <name evidence="1" type="ORF">AVDCRST_MAG93-2551</name>
</gene>
<accession>A0A6J4J384</accession>
<dbReference type="AlphaFoldDB" id="A0A6J4J384"/>
<name>A0A6J4J384_9CHLR</name>
<dbReference type="EMBL" id="CADCTR010000868">
    <property type="protein sequence ID" value="CAA9269139.1"/>
    <property type="molecule type" value="Genomic_DNA"/>
</dbReference>
<sequence>MATFLALYRGDSVSAAKLLALTAEPEMVRDFAARLLQQPEEPEPDAVLQELADGRRRALQLVEDGTSE</sequence>
<evidence type="ECO:0000313" key="1">
    <source>
        <dbReference type="EMBL" id="CAA9269139.1"/>
    </source>
</evidence>
<organism evidence="1">
    <name type="scientific">uncultured Chloroflexia bacterium</name>
    <dbReference type="NCBI Taxonomy" id="1672391"/>
    <lineage>
        <taxon>Bacteria</taxon>
        <taxon>Bacillati</taxon>
        <taxon>Chloroflexota</taxon>
        <taxon>Chloroflexia</taxon>
        <taxon>environmental samples</taxon>
    </lineage>
</organism>
<reference evidence="1" key="1">
    <citation type="submission" date="2020-02" db="EMBL/GenBank/DDBJ databases">
        <authorList>
            <person name="Meier V. D."/>
        </authorList>
    </citation>
    <scope>NUCLEOTIDE SEQUENCE</scope>
    <source>
        <strain evidence="1">AVDCRST_MAG93</strain>
    </source>
</reference>
<protein>
    <submittedName>
        <fullName evidence="1">Uncharacterized protein</fullName>
    </submittedName>
</protein>